<accession>U6KER0</accession>
<dbReference type="EMBL" id="HG736150">
    <property type="protein sequence ID" value="CDJ36515.1"/>
    <property type="molecule type" value="Genomic_DNA"/>
</dbReference>
<reference evidence="3" key="1">
    <citation type="submission" date="2013-10" db="EMBL/GenBank/DDBJ databases">
        <title>Genomic analysis of the causative agents of coccidiosis in chickens.</title>
        <authorList>
            <person name="Reid A.J."/>
            <person name="Blake D."/>
            <person name="Billington K."/>
            <person name="Browne H."/>
            <person name="Dunn M."/>
            <person name="Hung S."/>
            <person name="Kawahara F."/>
            <person name="Miranda-Saavedra D."/>
            <person name="Mourier T."/>
            <person name="Nagra H."/>
            <person name="Otto T.D."/>
            <person name="Rawlings N."/>
            <person name="Sanchez A."/>
            <person name="Sanders M."/>
            <person name="Subramaniam C."/>
            <person name="Tay Y."/>
            <person name="Dear P."/>
            <person name="Doerig C."/>
            <person name="Gruber A."/>
            <person name="Parkinson J."/>
            <person name="Shirley M."/>
            <person name="Wan K.L."/>
            <person name="Berriman M."/>
            <person name="Tomley F."/>
            <person name="Pain A."/>
        </authorList>
    </citation>
    <scope>NUCLEOTIDE SEQUENCE [LARGE SCALE GENOMIC DNA]</scope>
    <source>
        <strain evidence="3">Houghton</strain>
    </source>
</reference>
<feature type="compositionally biased region" description="Basic and acidic residues" evidence="2">
    <location>
        <begin position="21"/>
        <end position="38"/>
    </location>
</feature>
<keyword evidence="1" id="KW-0175">Coiled coil</keyword>
<name>U6KER0_9EIME</name>
<evidence type="ECO:0000256" key="2">
    <source>
        <dbReference type="SAM" id="MobiDB-lite"/>
    </source>
</evidence>
<dbReference type="RefSeq" id="XP_037878803.1">
    <property type="nucleotide sequence ID" value="XM_038022949.1"/>
</dbReference>
<sequence>MAAALSVAHADLSGNTAAPAGDKKAQRRAEASRADLDGSLKSTKNENAALQQQNKLLQAQVQEQQQAILQQQQHIQALQAHIATEVQQHQQQQALQQMQQQRDAESRASAAEIARLQQQVLQLEESRRSAEEEQKLHRKQIRNYRMEVEQHERERQRLLEEQKDSEKKAMEQEKTIAELTTLLSNARSRIRDERQRSEGLVGKLEAASEVESSLKAELQASQKAAEEGKRQLLSLTWGLVSTATIRSQMFPFPQISIGVSLTGLVLWLSGSLK</sequence>
<proteinExistence type="predicted"/>
<dbReference type="VEuPathDB" id="ToxoDB:EMH_0088630"/>
<protein>
    <submittedName>
        <fullName evidence="3">Uncharacterized protein</fullName>
    </submittedName>
</protein>
<dbReference type="OrthoDB" id="347991at2759"/>
<dbReference type="GeneID" id="60404480"/>
<evidence type="ECO:0000313" key="4">
    <source>
        <dbReference type="Proteomes" id="UP000030744"/>
    </source>
</evidence>
<evidence type="ECO:0000256" key="1">
    <source>
        <dbReference type="SAM" id="Coils"/>
    </source>
</evidence>
<gene>
    <name evidence="3" type="ORF">EMH_0088630</name>
</gene>
<feature type="region of interest" description="Disordered" evidence="2">
    <location>
        <begin position="1"/>
        <end position="45"/>
    </location>
</feature>
<feature type="coiled-coil region" evidence="1">
    <location>
        <begin position="106"/>
        <end position="196"/>
    </location>
</feature>
<dbReference type="Proteomes" id="UP000030744">
    <property type="component" value="Unassembled WGS sequence"/>
</dbReference>
<dbReference type="AlphaFoldDB" id="U6KER0"/>
<evidence type="ECO:0000313" key="3">
    <source>
        <dbReference type="EMBL" id="CDJ36515.1"/>
    </source>
</evidence>
<reference evidence="3" key="2">
    <citation type="submission" date="2013-10" db="EMBL/GenBank/DDBJ databases">
        <authorList>
            <person name="Aslett M."/>
        </authorList>
    </citation>
    <scope>NUCLEOTIDE SEQUENCE [LARGE SCALE GENOMIC DNA]</scope>
    <source>
        <strain evidence="3">Houghton</strain>
    </source>
</reference>
<keyword evidence="4" id="KW-1185">Reference proteome</keyword>
<organism evidence="3 4">
    <name type="scientific">Eimeria mitis</name>
    <dbReference type="NCBI Taxonomy" id="44415"/>
    <lineage>
        <taxon>Eukaryota</taxon>
        <taxon>Sar</taxon>
        <taxon>Alveolata</taxon>
        <taxon>Apicomplexa</taxon>
        <taxon>Conoidasida</taxon>
        <taxon>Coccidia</taxon>
        <taxon>Eucoccidiorida</taxon>
        <taxon>Eimeriorina</taxon>
        <taxon>Eimeriidae</taxon>
        <taxon>Eimeria</taxon>
    </lineage>
</organism>